<dbReference type="Pfam" id="PF18181">
    <property type="entry name" value="SLATT_1"/>
    <property type="match status" value="1"/>
</dbReference>
<feature type="transmembrane region" description="Helical" evidence="1">
    <location>
        <begin position="197"/>
        <end position="218"/>
    </location>
</feature>
<dbReference type="NCBIfam" id="NF033610">
    <property type="entry name" value="SLATT_3"/>
    <property type="match status" value="1"/>
</dbReference>
<dbReference type="Proteomes" id="UP001500449">
    <property type="component" value="Unassembled WGS sequence"/>
</dbReference>
<feature type="domain" description="SMODS and SLOG-associating 2TM effector" evidence="2">
    <location>
        <begin position="172"/>
        <end position="291"/>
    </location>
</feature>
<dbReference type="NCBIfam" id="NF033634">
    <property type="entry name" value="SLATT_1"/>
    <property type="match status" value="1"/>
</dbReference>
<evidence type="ECO:0000259" key="3">
    <source>
        <dbReference type="Pfam" id="PF18184"/>
    </source>
</evidence>
<evidence type="ECO:0000313" key="4">
    <source>
        <dbReference type="EMBL" id="GAA1840963.1"/>
    </source>
</evidence>
<dbReference type="EMBL" id="BAAAQK010000005">
    <property type="protein sequence ID" value="GAA1840963.1"/>
    <property type="molecule type" value="Genomic_DNA"/>
</dbReference>
<keyword evidence="1" id="KW-1133">Transmembrane helix</keyword>
<feature type="transmembrane region" description="Helical" evidence="1">
    <location>
        <begin position="41"/>
        <end position="58"/>
    </location>
</feature>
<dbReference type="InterPro" id="IPR040884">
    <property type="entry name" value="SLATT_1"/>
</dbReference>
<dbReference type="InterPro" id="IPR041116">
    <property type="entry name" value="SLATT_3"/>
</dbReference>
<dbReference type="RefSeq" id="WP_344414871.1">
    <property type="nucleotide sequence ID" value="NZ_BAAAQK010000005.1"/>
</dbReference>
<comment type="caution">
    <text evidence="4">The sequence shown here is derived from an EMBL/GenBank/DDBJ whole genome shotgun (WGS) entry which is preliminary data.</text>
</comment>
<feature type="transmembrane region" description="Helical" evidence="1">
    <location>
        <begin position="64"/>
        <end position="84"/>
    </location>
</feature>
<organism evidence="4 5">
    <name type="scientific">Pseudonocardia ailaonensis</name>
    <dbReference type="NCBI Taxonomy" id="367279"/>
    <lineage>
        <taxon>Bacteria</taxon>
        <taxon>Bacillati</taxon>
        <taxon>Actinomycetota</taxon>
        <taxon>Actinomycetes</taxon>
        <taxon>Pseudonocardiales</taxon>
        <taxon>Pseudonocardiaceae</taxon>
        <taxon>Pseudonocardia</taxon>
    </lineage>
</organism>
<evidence type="ECO:0000256" key="1">
    <source>
        <dbReference type="SAM" id="Phobius"/>
    </source>
</evidence>
<sequence>MTTTGPAVTLADGQLSAIYLAADKVSGAGQRRTKNLVRTELIALIVASAAGVTTLRVGEYDILAVVSALAFIVAMSATVTRALSKPEEDWYEGRAAAESARTLAWKFAMGSNPFAANGDEPAVAVHLLRRLRKVVAQLPDSKLDPPTREDEELTAAMKQLRAADLATQRAVYKRDRIENQLSWYERRSGEHKKSAKSWLGTAMVFSALGILAAGFKFFSIEVDLLGVFAAFASSAIAWNQLNQHRNQATAYAVTARELIIIRDTIDQVSDHDWPQFVAESEEAISREHTMWLARHGHLAG</sequence>
<evidence type="ECO:0000313" key="5">
    <source>
        <dbReference type="Proteomes" id="UP001500449"/>
    </source>
</evidence>
<feature type="transmembrane region" description="Helical" evidence="1">
    <location>
        <begin position="224"/>
        <end position="241"/>
    </location>
</feature>
<keyword evidence="5" id="KW-1185">Reference proteome</keyword>
<keyword evidence="1" id="KW-0812">Transmembrane</keyword>
<keyword evidence="1" id="KW-0472">Membrane</keyword>
<feature type="domain" description="SMODS and SLOG-associating 2TM effector" evidence="3">
    <location>
        <begin position="18"/>
        <end position="169"/>
    </location>
</feature>
<protein>
    <submittedName>
        <fullName evidence="4">DUF4231 domain-containing protein</fullName>
    </submittedName>
</protein>
<evidence type="ECO:0000259" key="2">
    <source>
        <dbReference type="Pfam" id="PF18181"/>
    </source>
</evidence>
<dbReference type="Pfam" id="PF18184">
    <property type="entry name" value="SLATT_3"/>
    <property type="match status" value="1"/>
</dbReference>
<reference evidence="4 5" key="1">
    <citation type="journal article" date="2019" name="Int. J. Syst. Evol. Microbiol.">
        <title>The Global Catalogue of Microorganisms (GCM) 10K type strain sequencing project: providing services to taxonomists for standard genome sequencing and annotation.</title>
        <authorList>
            <consortium name="The Broad Institute Genomics Platform"/>
            <consortium name="The Broad Institute Genome Sequencing Center for Infectious Disease"/>
            <person name="Wu L."/>
            <person name="Ma J."/>
        </authorList>
    </citation>
    <scope>NUCLEOTIDE SEQUENCE [LARGE SCALE GENOMIC DNA]</scope>
    <source>
        <strain evidence="4 5">JCM 16009</strain>
    </source>
</reference>
<name>A0ABN2MWF8_9PSEU</name>
<proteinExistence type="predicted"/>
<gene>
    <name evidence="4" type="ORF">GCM10009836_20370</name>
</gene>
<accession>A0ABN2MWF8</accession>